<keyword evidence="1" id="KW-0732">Signal</keyword>
<reference evidence="3" key="1">
    <citation type="submission" date="2016-10" db="EMBL/GenBank/DDBJ databases">
        <authorList>
            <person name="de Groot N.N."/>
        </authorList>
    </citation>
    <scope>NUCLEOTIDE SEQUENCE [LARGE SCALE GENOMIC DNA]</scope>
    <source>
        <strain evidence="3">BP1-145</strain>
    </source>
</reference>
<evidence type="ECO:0000256" key="1">
    <source>
        <dbReference type="SAM" id="SignalP"/>
    </source>
</evidence>
<protein>
    <submittedName>
        <fullName evidence="2">YD repeat-containing protein</fullName>
    </submittedName>
</protein>
<sequence>MKKYRKTIVVLLLLSFTGGSYASITSDTLYVNQSVSGRATVSTDGTIIAHSDTVKTTGDLLMVGQGVTIQNNFEVQLGGTLFIRTGTPPRIRFTYDASGNRVRREKVSQ</sequence>
<dbReference type="AlphaFoldDB" id="A0A1H0KW73"/>
<feature type="chain" id="PRO_5011673182" evidence="1">
    <location>
        <begin position="23"/>
        <end position="109"/>
    </location>
</feature>
<dbReference type="Proteomes" id="UP000199134">
    <property type="component" value="Unassembled WGS sequence"/>
</dbReference>
<evidence type="ECO:0000313" key="3">
    <source>
        <dbReference type="Proteomes" id="UP000199134"/>
    </source>
</evidence>
<proteinExistence type="predicted"/>
<feature type="signal peptide" evidence="1">
    <location>
        <begin position="1"/>
        <end position="22"/>
    </location>
</feature>
<evidence type="ECO:0000313" key="2">
    <source>
        <dbReference type="EMBL" id="SDO60036.1"/>
    </source>
</evidence>
<name>A0A1H0KW73_9BACT</name>
<organism evidence="2 3">
    <name type="scientific">Prevotella communis</name>
    <dbReference type="NCBI Taxonomy" id="2913614"/>
    <lineage>
        <taxon>Bacteria</taxon>
        <taxon>Pseudomonadati</taxon>
        <taxon>Bacteroidota</taxon>
        <taxon>Bacteroidia</taxon>
        <taxon>Bacteroidales</taxon>
        <taxon>Prevotellaceae</taxon>
        <taxon>Prevotella</taxon>
    </lineage>
</organism>
<comment type="caution">
    <text evidence="2">The sequence shown here is derived from an EMBL/GenBank/DDBJ whole genome shotgun (WGS) entry which is preliminary data.</text>
</comment>
<gene>
    <name evidence="2" type="ORF">SAMN04487900_1324</name>
</gene>
<accession>A0A1H0KW73</accession>
<dbReference type="EMBL" id="FNIW01000032">
    <property type="protein sequence ID" value="SDO60036.1"/>
    <property type="molecule type" value="Genomic_DNA"/>
</dbReference>